<keyword evidence="9" id="KW-1185">Reference proteome</keyword>
<sequence>MGSLMTQLPIRCTSPVNYGHISMKLISINNSAHMKIYTLFFFMVLTRVSNLYAQEERKDFKPFYDQYQVKGTFVLYDQKNDRYLYYNKEASNKSYLPASTFKICNSLIALETAVLKDEYEILKWDKEQRRVPEWNADTDMKQAFKNSTVWFYQDVAKKIGEERMKYWLHKLKYGNEDASGGINGFWLWGGLRITPMQQIDFLRRLAGNALPLSQRTMDIVKGIMISKDRDGFVTRGKTGAGKQDGAYLGWYVGYVTTKDNVFYFANFIQTESRTDDFESSRIEITNRILEKLGVFNK</sequence>
<protein>
    <recommendedName>
        <fullName evidence="3">beta-lactamase</fullName>
        <ecNumber evidence="3">3.5.2.6</ecNumber>
    </recommendedName>
</protein>
<accession>A0ABR6F2F9</accession>
<dbReference type="InterPro" id="IPR012338">
    <property type="entry name" value="Beta-lactam/transpept-like"/>
</dbReference>
<keyword evidence="4" id="KW-0732">Signal</keyword>
<organism evidence="8 9">
    <name type="scientific">Pedobacter gandavensis</name>
    <dbReference type="NCBI Taxonomy" id="2679963"/>
    <lineage>
        <taxon>Bacteria</taxon>
        <taxon>Pseudomonadati</taxon>
        <taxon>Bacteroidota</taxon>
        <taxon>Sphingobacteriia</taxon>
        <taxon>Sphingobacteriales</taxon>
        <taxon>Sphingobacteriaceae</taxon>
        <taxon>Pedobacter</taxon>
    </lineage>
</organism>
<dbReference type="EMBL" id="WNXC01000011">
    <property type="protein sequence ID" value="MBB2151727.1"/>
    <property type="molecule type" value="Genomic_DNA"/>
</dbReference>
<evidence type="ECO:0000259" key="7">
    <source>
        <dbReference type="Pfam" id="PF00905"/>
    </source>
</evidence>
<dbReference type="Proteomes" id="UP000636110">
    <property type="component" value="Unassembled WGS sequence"/>
</dbReference>
<evidence type="ECO:0000256" key="5">
    <source>
        <dbReference type="ARBA" id="ARBA00022801"/>
    </source>
</evidence>
<comment type="similarity">
    <text evidence="2">Belongs to the class-D beta-lactamase family.</text>
</comment>
<dbReference type="InterPro" id="IPR050515">
    <property type="entry name" value="Beta-lactam/transpept"/>
</dbReference>
<dbReference type="PANTHER" id="PTHR30627:SF6">
    <property type="entry name" value="BETA-LACTAMASE YBXI-RELATED"/>
    <property type="match status" value="1"/>
</dbReference>
<dbReference type="SUPFAM" id="SSF56601">
    <property type="entry name" value="beta-lactamase/transpeptidase-like"/>
    <property type="match status" value="1"/>
</dbReference>
<evidence type="ECO:0000256" key="2">
    <source>
        <dbReference type="ARBA" id="ARBA00007898"/>
    </source>
</evidence>
<feature type="domain" description="Penicillin-binding protein transpeptidase" evidence="7">
    <location>
        <begin position="71"/>
        <end position="289"/>
    </location>
</feature>
<evidence type="ECO:0000256" key="6">
    <source>
        <dbReference type="ARBA" id="ARBA00023251"/>
    </source>
</evidence>
<evidence type="ECO:0000313" key="9">
    <source>
        <dbReference type="Proteomes" id="UP000636110"/>
    </source>
</evidence>
<dbReference type="Pfam" id="PF00905">
    <property type="entry name" value="Transpeptidase"/>
    <property type="match status" value="1"/>
</dbReference>
<evidence type="ECO:0000256" key="4">
    <source>
        <dbReference type="ARBA" id="ARBA00022729"/>
    </source>
</evidence>
<dbReference type="InterPro" id="IPR001460">
    <property type="entry name" value="PCN-bd_Tpept"/>
</dbReference>
<evidence type="ECO:0000313" key="8">
    <source>
        <dbReference type="EMBL" id="MBB2151727.1"/>
    </source>
</evidence>
<dbReference type="Gene3D" id="3.40.710.10">
    <property type="entry name" value="DD-peptidase/beta-lactamase superfamily"/>
    <property type="match status" value="1"/>
</dbReference>
<comment type="caution">
    <text evidence="8">The sequence shown here is derived from an EMBL/GenBank/DDBJ whole genome shotgun (WGS) entry which is preliminary data.</text>
</comment>
<evidence type="ECO:0000256" key="3">
    <source>
        <dbReference type="ARBA" id="ARBA00012865"/>
    </source>
</evidence>
<evidence type="ECO:0000256" key="1">
    <source>
        <dbReference type="ARBA" id="ARBA00001526"/>
    </source>
</evidence>
<keyword evidence="6" id="KW-0046">Antibiotic resistance</keyword>
<dbReference type="PANTHER" id="PTHR30627">
    <property type="entry name" value="PEPTIDOGLYCAN D,D-TRANSPEPTIDASE"/>
    <property type="match status" value="1"/>
</dbReference>
<gene>
    <name evidence="8" type="primary">blaOXA</name>
    <name evidence="8" type="ORF">GM920_22725</name>
</gene>
<keyword evidence="5" id="KW-0378">Hydrolase</keyword>
<name>A0ABR6F2F9_9SPHI</name>
<dbReference type="EC" id="3.5.2.6" evidence="3"/>
<proteinExistence type="inferred from homology"/>
<comment type="catalytic activity">
    <reaction evidence="1">
        <text>a beta-lactam + H2O = a substituted beta-amino acid</text>
        <dbReference type="Rhea" id="RHEA:20401"/>
        <dbReference type="ChEBI" id="CHEBI:15377"/>
        <dbReference type="ChEBI" id="CHEBI:35627"/>
        <dbReference type="ChEBI" id="CHEBI:140347"/>
        <dbReference type="EC" id="3.5.2.6"/>
    </reaction>
</comment>
<dbReference type="NCBIfam" id="NF012161">
    <property type="entry name" value="bla_class_D_main"/>
    <property type="match status" value="1"/>
</dbReference>
<reference evidence="8 9" key="1">
    <citation type="submission" date="2019-11" db="EMBL/GenBank/DDBJ databases">
        <title>Description of Pedobacter sp. LMG 31462T.</title>
        <authorList>
            <person name="Carlier A."/>
            <person name="Qi S."/>
            <person name="Vandamme P."/>
        </authorList>
    </citation>
    <scope>NUCLEOTIDE SEQUENCE [LARGE SCALE GENOMIC DNA]</scope>
    <source>
        <strain evidence="8 9">LMG 31462</strain>
    </source>
</reference>